<evidence type="ECO:0000313" key="3">
    <source>
        <dbReference type="EMBL" id="KAL3693204.1"/>
    </source>
</evidence>
<evidence type="ECO:0000259" key="2">
    <source>
        <dbReference type="Pfam" id="PF21969"/>
    </source>
</evidence>
<dbReference type="Proteomes" id="UP001633002">
    <property type="component" value="Unassembled WGS sequence"/>
</dbReference>
<protein>
    <submittedName>
        <fullName evidence="3">Uncharacterized protein</fullName>
    </submittedName>
</protein>
<dbReference type="SUPFAM" id="SSF53448">
    <property type="entry name" value="Nucleotide-diphospho-sugar transferases"/>
    <property type="match status" value="1"/>
</dbReference>
<sequence>MAGNLAQPLVGRNPFCAHAGSPSFQPRIAPGRTPLLIMSLVCFPFKEEDVAVVLRNLECAASHPAVTGILCVGYSRGETWCAIENAKPLLEKSCNVRVVLIQQKRYGNALRGGKGDGMNTALGYFLEHPEYTRIHFYDADIVSFSGEWITKAEKQADLGYDVVRHYFPRSSTDAMITWFVTKVGFALLWPRTVLPEIEQPLGGELLLTKRAVEVLFNDHRVRAQSDWGIDTLYTFVAAQNGLSLSEVYISEGKIHALYGGLRDLRTMLVECFSAIQSLKNENVPVGGIHRMEAAKSVPEVVKQKVGYDIEKTLKLLKSNWTPRQRELLHQHFDSALVKGLLNASEWPCWSFADEDCWIGAYQKFLENFEKGDDDWEELLFKVWVCRVLNHTVRNVLRGYDAAMGSLRDFVWDVIQKSSTQQFKLGSFPALHSLASGHSAVESLANGQGKLRKKPKWELNPDMCTVQQ</sequence>
<dbReference type="Pfam" id="PF21967">
    <property type="entry name" value="MGS_C"/>
    <property type="match status" value="1"/>
</dbReference>
<evidence type="ECO:0000259" key="1">
    <source>
        <dbReference type="Pfam" id="PF21967"/>
    </source>
</evidence>
<dbReference type="InterPro" id="IPR054145">
    <property type="entry name" value="MGS_GT"/>
</dbReference>
<gene>
    <name evidence="3" type="ORF">R1sor_006855</name>
</gene>
<proteinExistence type="predicted"/>
<dbReference type="Pfam" id="PF21969">
    <property type="entry name" value="MGS_GT"/>
    <property type="match status" value="1"/>
</dbReference>
<comment type="caution">
    <text evidence="3">The sequence shown here is derived from an EMBL/GenBank/DDBJ whole genome shotgun (WGS) entry which is preliminary data.</text>
</comment>
<feature type="domain" description="Mannosylglycerate synthase C-terminal" evidence="1">
    <location>
        <begin position="301"/>
        <end position="410"/>
    </location>
</feature>
<keyword evidence="4" id="KW-1185">Reference proteome</keyword>
<name>A0ABD3HRM4_9MARC</name>
<dbReference type="AlphaFoldDB" id="A0ABD3HRM4"/>
<organism evidence="3 4">
    <name type="scientific">Riccia sorocarpa</name>
    <dbReference type="NCBI Taxonomy" id="122646"/>
    <lineage>
        <taxon>Eukaryota</taxon>
        <taxon>Viridiplantae</taxon>
        <taxon>Streptophyta</taxon>
        <taxon>Embryophyta</taxon>
        <taxon>Marchantiophyta</taxon>
        <taxon>Marchantiopsida</taxon>
        <taxon>Marchantiidae</taxon>
        <taxon>Marchantiales</taxon>
        <taxon>Ricciaceae</taxon>
        <taxon>Riccia</taxon>
    </lineage>
</organism>
<dbReference type="Gene3D" id="3.90.550.10">
    <property type="entry name" value="Spore Coat Polysaccharide Biosynthesis Protein SpsA, Chain A"/>
    <property type="match status" value="2"/>
</dbReference>
<dbReference type="InterPro" id="IPR029044">
    <property type="entry name" value="Nucleotide-diphossugar_trans"/>
</dbReference>
<reference evidence="3 4" key="1">
    <citation type="submission" date="2024-09" db="EMBL/GenBank/DDBJ databases">
        <title>Chromosome-scale assembly of Riccia sorocarpa.</title>
        <authorList>
            <person name="Paukszto L."/>
        </authorList>
    </citation>
    <scope>NUCLEOTIDE SEQUENCE [LARGE SCALE GENOMIC DNA]</scope>
    <source>
        <strain evidence="3">LP-2024</strain>
        <tissue evidence="3">Aerial parts of the thallus</tissue>
    </source>
</reference>
<dbReference type="EMBL" id="JBJQOH010000003">
    <property type="protein sequence ID" value="KAL3693204.1"/>
    <property type="molecule type" value="Genomic_DNA"/>
</dbReference>
<accession>A0ABD3HRM4</accession>
<dbReference type="InterPro" id="IPR054143">
    <property type="entry name" value="MGS_C"/>
</dbReference>
<evidence type="ECO:0000313" key="4">
    <source>
        <dbReference type="Proteomes" id="UP001633002"/>
    </source>
</evidence>
<feature type="domain" description="Mannosylglycerate synthase GT" evidence="2">
    <location>
        <begin position="39"/>
        <end position="277"/>
    </location>
</feature>